<dbReference type="RefSeq" id="WP_123070272.1">
    <property type="nucleotide sequence ID" value="NZ_JSAB01000148.1"/>
</dbReference>
<organism evidence="1 2">
    <name type="scientific">Massilia aurea</name>
    <dbReference type="NCBI Taxonomy" id="373040"/>
    <lineage>
        <taxon>Bacteria</taxon>
        <taxon>Pseudomonadati</taxon>
        <taxon>Pseudomonadota</taxon>
        <taxon>Betaproteobacteria</taxon>
        <taxon>Burkholderiales</taxon>
        <taxon>Oxalobacteraceae</taxon>
        <taxon>Telluria group</taxon>
        <taxon>Massilia</taxon>
    </lineage>
</organism>
<gene>
    <name evidence="1" type="ORF">NM04_14845</name>
</gene>
<sequence>MSDFEVVGPITNIETIAEGSGIRCLVRLKKFYSGKNWKKKKGQALIREQGCAPALAEIHWYEAHGIGKVEMKIKEYL</sequence>
<accession>A0A422QJ82</accession>
<dbReference type="OrthoDB" id="5771029at2"/>
<dbReference type="AlphaFoldDB" id="A0A422QJ82"/>
<evidence type="ECO:0000313" key="1">
    <source>
        <dbReference type="EMBL" id="RNF30020.1"/>
    </source>
</evidence>
<dbReference type="EMBL" id="JSAB01000148">
    <property type="protein sequence ID" value="RNF30020.1"/>
    <property type="molecule type" value="Genomic_DNA"/>
</dbReference>
<comment type="caution">
    <text evidence="1">The sequence shown here is derived from an EMBL/GenBank/DDBJ whole genome shotgun (WGS) entry which is preliminary data.</text>
</comment>
<evidence type="ECO:0000313" key="2">
    <source>
        <dbReference type="Proteomes" id="UP000283254"/>
    </source>
</evidence>
<name>A0A422QJ82_9BURK</name>
<keyword evidence="2" id="KW-1185">Reference proteome</keyword>
<protein>
    <submittedName>
        <fullName evidence="1">Uncharacterized protein</fullName>
    </submittedName>
</protein>
<dbReference type="Proteomes" id="UP000283254">
    <property type="component" value="Unassembled WGS sequence"/>
</dbReference>
<reference evidence="1" key="1">
    <citation type="submission" date="2014-10" db="EMBL/GenBank/DDBJ databases">
        <title>Massilia sp. genome.</title>
        <authorList>
            <person name="Xu B."/>
            <person name="Dai L."/>
            <person name="Huang Z."/>
        </authorList>
    </citation>
    <scope>NUCLEOTIDE SEQUENCE [LARGE SCALE GENOMIC DNA]</scope>
    <source>
        <strain evidence="1">CFS-1</strain>
    </source>
</reference>
<proteinExistence type="predicted"/>